<dbReference type="InterPro" id="IPR052560">
    <property type="entry name" value="RdDP_mobile_element"/>
</dbReference>
<feature type="domain" description="Endonuclease/exonuclease/phosphatase" evidence="3">
    <location>
        <begin position="770"/>
        <end position="872"/>
    </location>
</feature>
<accession>A0A814LMZ8</accession>
<dbReference type="InterPro" id="IPR000477">
    <property type="entry name" value="RT_dom"/>
</dbReference>
<evidence type="ECO:0000259" key="2">
    <source>
        <dbReference type="Pfam" id="PF00078"/>
    </source>
</evidence>
<sequence>MVVPLQGFQTINDQAEMDYWQDQMKNDELFVQFMTEIFKKKQLEAQRERRNNCMTHPTLIPNTSSPPTAQEPVRQLPSLMDQPIMTPSNQDQYYQAVGSPMVTNSNKHNSNIDTQYSTGTARRALEEASPEYRTQQRVKRRRQGEITPKTIRSNFGPESGAANGKNYEVLPSHVKRAMSNNLPCFYIKFRSTNNTEEFQSLSAMKVAEFIRETISQQSQYSLEDISLLVPVALNRFKIGVKSKKSFLLLWQCKWSSQMDNYEVEVERPRSLPDCCALVVRNVPADLPNEFIYQEITKSISSATSLTKMNYHRQRTTNDFRFCVADEKEYDEIMKIGRIAIGHVLLPITAFQSSLKLTYCNSCWEIGHFKAQCKVGPRCRLCLEPWNRDHKCDKPTKCAQCHGEHLSLSMDCPIIRSYRRTLKEEIEKAMEEGKDKGWDKENAVTSHAGASSANPHPPPNQVNRNKNVWATTQGSTTQHSEQHDNNLLSELNMEVKSILDATRRLENKLDIITRRMEASDKMIVINKQGLMVLTDIVQQTINALIGQKKTSVIQNLASQIDKFKEDFVEKFNNLDNEKIHDTSTTTPNENINDNRKTTDTEGGNNINRSVDAPAFYPAFPITDVKGSVVQRVIDWGFPRSFVNTISEILEEWYGNNTLHGVFEIWEKKKQKFISQKSPLNILLYNVEGWGSRSLETVELICKSDSAICILTEVGELWNSFAIPNFNTFYKEGTNGKGGVMIAVGKHLKVTRIDIDIENTVIVDVDGLSEPIRVVAIYWPQCQQRKFEEISPFIVENTIVAGDFNGTAQEWCSPSTDTRGKLLRSWIEEVNLRFIPGTKNSSKRSDRHIDLIFTNVIDVKAETLELGTSDHWPLVMTSEHIGFQTNGYFPTVNWKAFEVMLQLLQEFWTKELEKQEVDGWYSVYTRFLAALKNRVTTWKTVEKYRPALPPHIIGMLKKVRQIRNRYYRQRKWFGGIGNEEDRRLLRMLTRQTNIEINRYKTENWSKFLSSIQEAHDLRGKAFWSHLARIYKPKTTPIFKLAKNNKVIADQQEITKELYEYYSELGKPVNIKKQDKSGIEIESEYKLIKNALKIDKQLTIEPISLIELKKEVKKLKNKESAGYDLISNRMIKTLPPQYLQCLVNCFNSWLKECRYPEVWKLARIITLSKLNAGIPQTDQTRPISLLPTHSKLFEKIILNRIRYWAETNHLVPREQSGFRPGGLLSTRVLSIYQEIKNELAANMPCLALYFDFKKAYDTVWHAGTIRTGRRTFTWERTIPLFSGWT</sequence>
<proteinExistence type="predicted"/>
<dbReference type="InterPro" id="IPR005135">
    <property type="entry name" value="Endo/exonuclease/phosphatase"/>
</dbReference>
<dbReference type="Pfam" id="PF14529">
    <property type="entry name" value="Exo_endo_phos_2"/>
    <property type="match status" value="1"/>
</dbReference>
<name>A0A814LMZ8_ADIRI</name>
<dbReference type="InterPro" id="IPR043502">
    <property type="entry name" value="DNA/RNA_pol_sf"/>
</dbReference>
<dbReference type="SUPFAM" id="SSF56219">
    <property type="entry name" value="DNase I-like"/>
    <property type="match status" value="1"/>
</dbReference>
<dbReference type="GO" id="GO:0003824">
    <property type="term" value="F:catalytic activity"/>
    <property type="evidence" value="ECO:0007669"/>
    <property type="project" value="InterPro"/>
</dbReference>
<evidence type="ECO:0000313" key="4">
    <source>
        <dbReference type="EMBL" id="CAF1068453.1"/>
    </source>
</evidence>
<comment type="caution">
    <text evidence="4">The sequence shown here is derived from an EMBL/GenBank/DDBJ whole genome shotgun (WGS) entry which is preliminary data.</text>
</comment>
<dbReference type="EMBL" id="CAJNOJ010000085">
    <property type="protein sequence ID" value="CAF1068453.1"/>
    <property type="molecule type" value="Genomic_DNA"/>
</dbReference>
<dbReference type="InterPro" id="IPR036691">
    <property type="entry name" value="Endo/exonu/phosph_ase_sf"/>
</dbReference>
<evidence type="ECO:0008006" key="6">
    <source>
        <dbReference type="Google" id="ProtNLM"/>
    </source>
</evidence>
<dbReference type="PANTHER" id="PTHR36688">
    <property type="entry name" value="ENDO/EXONUCLEASE/PHOSPHATASE DOMAIN-CONTAINING PROTEIN"/>
    <property type="match status" value="1"/>
</dbReference>
<organism evidence="4 5">
    <name type="scientific">Adineta ricciae</name>
    <name type="common">Rotifer</name>
    <dbReference type="NCBI Taxonomy" id="249248"/>
    <lineage>
        <taxon>Eukaryota</taxon>
        <taxon>Metazoa</taxon>
        <taxon>Spiralia</taxon>
        <taxon>Gnathifera</taxon>
        <taxon>Rotifera</taxon>
        <taxon>Eurotatoria</taxon>
        <taxon>Bdelloidea</taxon>
        <taxon>Adinetida</taxon>
        <taxon>Adinetidae</taxon>
        <taxon>Adineta</taxon>
    </lineage>
</organism>
<dbReference type="Gene3D" id="3.60.10.10">
    <property type="entry name" value="Endonuclease/exonuclease/phosphatase"/>
    <property type="match status" value="1"/>
</dbReference>
<reference evidence="4" key="1">
    <citation type="submission" date="2021-02" db="EMBL/GenBank/DDBJ databases">
        <authorList>
            <person name="Nowell W R."/>
        </authorList>
    </citation>
    <scope>NUCLEOTIDE SEQUENCE</scope>
</reference>
<dbReference type="Pfam" id="PF00078">
    <property type="entry name" value="RVT_1"/>
    <property type="match status" value="1"/>
</dbReference>
<gene>
    <name evidence="4" type="ORF">EDS130_LOCUS18304</name>
</gene>
<evidence type="ECO:0000256" key="1">
    <source>
        <dbReference type="SAM" id="MobiDB-lite"/>
    </source>
</evidence>
<evidence type="ECO:0000259" key="3">
    <source>
        <dbReference type="Pfam" id="PF14529"/>
    </source>
</evidence>
<dbReference type="OrthoDB" id="6931295at2759"/>
<dbReference type="SUPFAM" id="SSF56672">
    <property type="entry name" value="DNA/RNA polymerases"/>
    <property type="match status" value="1"/>
</dbReference>
<dbReference type="PANTHER" id="PTHR36688:SF2">
    <property type="entry name" value="ENDONUCLEASE_EXONUCLEASE_PHOSPHATASE DOMAIN-CONTAINING PROTEIN"/>
    <property type="match status" value="1"/>
</dbReference>
<feature type="region of interest" description="Disordered" evidence="1">
    <location>
        <begin position="444"/>
        <end position="464"/>
    </location>
</feature>
<feature type="region of interest" description="Disordered" evidence="1">
    <location>
        <begin position="577"/>
        <end position="603"/>
    </location>
</feature>
<feature type="compositionally biased region" description="Polar residues" evidence="1">
    <location>
        <begin position="581"/>
        <end position="590"/>
    </location>
</feature>
<protein>
    <recommendedName>
        <fullName evidence="6">Reverse transcriptase domain-containing protein</fullName>
    </recommendedName>
</protein>
<evidence type="ECO:0000313" key="5">
    <source>
        <dbReference type="Proteomes" id="UP000663852"/>
    </source>
</evidence>
<feature type="domain" description="Reverse transcriptase" evidence="2">
    <location>
        <begin position="1174"/>
        <end position="1264"/>
    </location>
</feature>
<feature type="compositionally biased region" description="Polar residues" evidence="1">
    <location>
        <begin position="444"/>
        <end position="453"/>
    </location>
</feature>
<feature type="region of interest" description="Disordered" evidence="1">
    <location>
        <begin position="126"/>
        <end position="159"/>
    </location>
</feature>
<dbReference type="Proteomes" id="UP000663852">
    <property type="component" value="Unassembled WGS sequence"/>
</dbReference>